<name>A0A9D3YLT8_DREPO</name>
<reference evidence="1" key="1">
    <citation type="journal article" date="2019" name="bioRxiv">
        <title>The Genome of the Zebra Mussel, Dreissena polymorpha: A Resource for Invasive Species Research.</title>
        <authorList>
            <person name="McCartney M.A."/>
            <person name="Auch B."/>
            <person name="Kono T."/>
            <person name="Mallez S."/>
            <person name="Zhang Y."/>
            <person name="Obille A."/>
            <person name="Becker A."/>
            <person name="Abrahante J.E."/>
            <person name="Garbe J."/>
            <person name="Badalamenti J.P."/>
            <person name="Herman A."/>
            <person name="Mangelson H."/>
            <person name="Liachko I."/>
            <person name="Sullivan S."/>
            <person name="Sone E.D."/>
            <person name="Koren S."/>
            <person name="Silverstein K.A.T."/>
            <person name="Beckman K.B."/>
            <person name="Gohl D.M."/>
        </authorList>
    </citation>
    <scope>NUCLEOTIDE SEQUENCE</scope>
    <source>
        <strain evidence="1">Duluth1</strain>
        <tissue evidence="1">Whole animal</tissue>
    </source>
</reference>
<organism evidence="1 2">
    <name type="scientific">Dreissena polymorpha</name>
    <name type="common">Zebra mussel</name>
    <name type="synonym">Mytilus polymorpha</name>
    <dbReference type="NCBI Taxonomy" id="45954"/>
    <lineage>
        <taxon>Eukaryota</taxon>
        <taxon>Metazoa</taxon>
        <taxon>Spiralia</taxon>
        <taxon>Lophotrochozoa</taxon>
        <taxon>Mollusca</taxon>
        <taxon>Bivalvia</taxon>
        <taxon>Autobranchia</taxon>
        <taxon>Heteroconchia</taxon>
        <taxon>Euheterodonta</taxon>
        <taxon>Imparidentia</taxon>
        <taxon>Neoheterodontei</taxon>
        <taxon>Myida</taxon>
        <taxon>Dreissenoidea</taxon>
        <taxon>Dreissenidae</taxon>
        <taxon>Dreissena</taxon>
    </lineage>
</organism>
<sequence length="80" mass="8903">MRITFVFVRSAPTLCTKSSRTTESSGFALESCLYSSSSRAVSNRKNSASFLGTFCSNVNSTSPTTVVRMPEKWKRNYCDE</sequence>
<gene>
    <name evidence="1" type="ORF">DPMN_076181</name>
</gene>
<dbReference type="Proteomes" id="UP000828390">
    <property type="component" value="Unassembled WGS sequence"/>
</dbReference>
<keyword evidence="2" id="KW-1185">Reference proteome</keyword>
<evidence type="ECO:0000313" key="2">
    <source>
        <dbReference type="Proteomes" id="UP000828390"/>
    </source>
</evidence>
<dbReference type="EMBL" id="JAIWYP010000015">
    <property type="protein sequence ID" value="KAH3701198.1"/>
    <property type="molecule type" value="Genomic_DNA"/>
</dbReference>
<evidence type="ECO:0000313" key="1">
    <source>
        <dbReference type="EMBL" id="KAH3701198.1"/>
    </source>
</evidence>
<accession>A0A9D3YLT8</accession>
<comment type="caution">
    <text evidence="1">The sequence shown here is derived from an EMBL/GenBank/DDBJ whole genome shotgun (WGS) entry which is preliminary data.</text>
</comment>
<dbReference type="AlphaFoldDB" id="A0A9D3YLT8"/>
<reference evidence="1" key="2">
    <citation type="submission" date="2020-11" db="EMBL/GenBank/DDBJ databases">
        <authorList>
            <person name="McCartney M.A."/>
            <person name="Auch B."/>
            <person name="Kono T."/>
            <person name="Mallez S."/>
            <person name="Becker A."/>
            <person name="Gohl D.M."/>
            <person name="Silverstein K.A.T."/>
            <person name="Koren S."/>
            <person name="Bechman K.B."/>
            <person name="Herman A."/>
            <person name="Abrahante J.E."/>
            <person name="Garbe J."/>
        </authorList>
    </citation>
    <scope>NUCLEOTIDE SEQUENCE</scope>
    <source>
        <strain evidence="1">Duluth1</strain>
        <tissue evidence="1">Whole animal</tissue>
    </source>
</reference>
<proteinExistence type="predicted"/>
<protein>
    <submittedName>
        <fullName evidence="1">Uncharacterized protein</fullName>
    </submittedName>
</protein>